<feature type="region of interest" description="Disordered" evidence="5">
    <location>
        <begin position="1"/>
        <end position="32"/>
    </location>
</feature>
<evidence type="ECO:0000256" key="3">
    <source>
        <dbReference type="ARBA" id="ARBA00022833"/>
    </source>
</evidence>
<gene>
    <name evidence="7" type="ORF">Pcinc_018430</name>
</gene>
<keyword evidence="8" id="KW-1185">Reference proteome</keyword>
<organism evidence="7 8">
    <name type="scientific">Petrolisthes cinctipes</name>
    <name type="common">Flat porcelain crab</name>
    <dbReference type="NCBI Taxonomy" id="88211"/>
    <lineage>
        <taxon>Eukaryota</taxon>
        <taxon>Metazoa</taxon>
        <taxon>Ecdysozoa</taxon>
        <taxon>Arthropoda</taxon>
        <taxon>Crustacea</taxon>
        <taxon>Multicrustacea</taxon>
        <taxon>Malacostraca</taxon>
        <taxon>Eumalacostraca</taxon>
        <taxon>Eucarida</taxon>
        <taxon>Decapoda</taxon>
        <taxon>Pleocyemata</taxon>
        <taxon>Anomura</taxon>
        <taxon>Galatheoidea</taxon>
        <taxon>Porcellanidae</taxon>
        <taxon>Petrolisthes</taxon>
    </lineage>
</organism>
<feature type="region of interest" description="Disordered" evidence="5">
    <location>
        <begin position="127"/>
        <end position="161"/>
    </location>
</feature>
<keyword evidence="2 4" id="KW-0863">Zinc-finger</keyword>
<dbReference type="SUPFAM" id="SSF57903">
    <property type="entry name" value="FYVE/PHD zinc finger"/>
    <property type="match status" value="1"/>
</dbReference>
<name>A0AAE1FP64_PETCI</name>
<dbReference type="EMBL" id="JAWQEG010001771">
    <property type="protein sequence ID" value="KAK3876812.1"/>
    <property type="molecule type" value="Genomic_DNA"/>
</dbReference>
<sequence length="294" mass="33953">MNKTTRRRQQELVNKNDSGRDNTRGGTPTQQQQWPCKQCKQSVEDNHLVIYCEYCYMWVHISCQYISKEAYEALKDANEILGGQQHWFCKVCNVKALDVLKLVNNLKESNDVLTKRMDKGVKELNNLAEKDSNENNLDDSDENNLDNPDESSSDERDPMGISKLANDKDIVKHMFDKVLQAGNIQVLEAKRIPEVKKYGDDKPRMILTKLVSVDLKFQALRKAKTLGSNEAWKGVLIEPDRTKAEREHHYHLRKELKQRKKQREKNVTIRSGKITTIKKGNIQRAESSKTPSEN</sequence>
<keyword evidence="3" id="KW-0862">Zinc</keyword>
<keyword evidence="1" id="KW-0479">Metal-binding</keyword>
<dbReference type="PROSITE" id="PS01359">
    <property type="entry name" value="ZF_PHD_1"/>
    <property type="match status" value="1"/>
</dbReference>
<dbReference type="InterPro" id="IPR019786">
    <property type="entry name" value="Zinc_finger_PHD-type_CS"/>
</dbReference>
<dbReference type="InterPro" id="IPR011011">
    <property type="entry name" value="Znf_FYVE_PHD"/>
</dbReference>
<accession>A0AAE1FP64</accession>
<feature type="compositionally biased region" description="Polar residues" evidence="5">
    <location>
        <begin position="284"/>
        <end position="294"/>
    </location>
</feature>
<dbReference type="AlphaFoldDB" id="A0AAE1FP64"/>
<dbReference type="Gene3D" id="3.30.40.10">
    <property type="entry name" value="Zinc/RING finger domain, C3HC4 (zinc finger)"/>
    <property type="match status" value="1"/>
</dbReference>
<evidence type="ECO:0000259" key="6">
    <source>
        <dbReference type="PROSITE" id="PS50016"/>
    </source>
</evidence>
<feature type="compositionally biased region" description="Acidic residues" evidence="5">
    <location>
        <begin position="136"/>
        <end position="152"/>
    </location>
</feature>
<dbReference type="InterPro" id="IPR013083">
    <property type="entry name" value="Znf_RING/FYVE/PHD"/>
</dbReference>
<dbReference type="Pfam" id="PF00628">
    <property type="entry name" value="PHD"/>
    <property type="match status" value="1"/>
</dbReference>
<proteinExistence type="predicted"/>
<dbReference type="Proteomes" id="UP001286313">
    <property type="component" value="Unassembled WGS sequence"/>
</dbReference>
<dbReference type="PROSITE" id="PS50016">
    <property type="entry name" value="ZF_PHD_2"/>
    <property type="match status" value="1"/>
</dbReference>
<dbReference type="GO" id="GO:0008270">
    <property type="term" value="F:zinc ion binding"/>
    <property type="evidence" value="ECO:0007669"/>
    <property type="project" value="UniProtKB-KW"/>
</dbReference>
<protein>
    <recommendedName>
        <fullName evidence="6">PHD-type domain-containing protein</fullName>
    </recommendedName>
</protein>
<evidence type="ECO:0000313" key="7">
    <source>
        <dbReference type="EMBL" id="KAK3876812.1"/>
    </source>
</evidence>
<feature type="domain" description="PHD-type" evidence="6">
    <location>
        <begin position="33"/>
        <end position="95"/>
    </location>
</feature>
<comment type="caution">
    <text evidence="7">The sequence shown here is derived from an EMBL/GenBank/DDBJ whole genome shotgun (WGS) entry which is preliminary data.</text>
</comment>
<evidence type="ECO:0000256" key="5">
    <source>
        <dbReference type="SAM" id="MobiDB-lite"/>
    </source>
</evidence>
<reference evidence="7" key="1">
    <citation type="submission" date="2023-10" db="EMBL/GenBank/DDBJ databases">
        <title>Genome assemblies of two species of porcelain crab, Petrolisthes cinctipes and Petrolisthes manimaculis (Anomura: Porcellanidae).</title>
        <authorList>
            <person name="Angst P."/>
        </authorList>
    </citation>
    <scope>NUCLEOTIDE SEQUENCE</scope>
    <source>
        <strain evidence="7">PB745_01</strain>
        <tissue evidence="7">Gill</tissue>
    </source>
</reference>
<evidence type="ECO:0000256" key="2">
    <source>
        <dbReference type="ARBA" id="ARBA00022771"/>
    </source>
</evidence>
<feature type="region of interest" description="Disordered" evidence="5">
    <location>
        <begin position="255"/>
        <end position="294"/>
    </location>
</feature>
<evidence type="ECO:0000313" key="8">
    <source>
        <dbReference type="Proteomes" id="UP001286313"/>
    </source>
</evidence>
<evidence type="ECO:0000256" key="1">
    <source>
        <dbReference type="ARBA" id="ARBA00022723"/>
    </source>
</evidence>
<evidence type="ECO:0000256" key="4">
    <source>
        <dbReference type="PROSITE-ProRule" id="PRU00146"/>
    </source>
</evidence>
<dbReference type="InterPro" id="IPR019787">
    <property type="entry name" value="Znf_PHD-finger"/>
</dbReference>